<dbReference type="AlphaFoldDB" id="A0A1G8RNY1"/>
<dbReference type="CDD" id="cd09176">
    <property type="entry name" value="PLDc_unchar6"/>
    <property type="match status" value="1"/>
</dbReference>
<dbReference type="EMBL" id="FNEJ01000021">
    <property type="protein sequence ID" value="SDJ18639.1"/>
    <property type="molecule type" value="Genomic_DNA"/>
</dbReference>
<dbReference type="InterPro" id="IPR059166">
    <property type="entry name" value="PLD-like_cat"/>
</dbReference>
<organism evidence="2 3">
    <name type="scientific">Salipiger marinus</name>
    <dbReference type="NCBI Taxonomy" id="555512"/>
    <lineage>
        <taxon>Bacteria</taxon>
        <taxon>Pseudomonadati</taxon>
        <taxon>Pseudomonadota</taxon>
        <taxon>Alphaproteobacteria</taxon>
        <taxon>Rhodobacterales</taxon>
        <taxon>Roseobacteraceae</taxon>
        <taxon>Salipiger</taxon>
    </lineage>
</organism>
<gene>
    <name evidence="2" type="ORF">SAMN04487993_10212</name>
</gene>
<dbReference type="OrthoDB" id="369674at2"/>
<proteinExistence type="predicted"/>
<keyword evidence="3" id="KW-1185">Reference proteome</keyword>
<evidence type="ECO:0000256" key="1">
    <source>
        <dbReference type="SAM" id="MobiDB-lite"/>
    </source>
</evidence>
<sequence length="106" mass="11314">MGIISPFLSPEALVQLTKGLDPSECWLLSRAEELAPMPPDVLARFGQVMVLDDLAETEDGEEASAALGLHAKVFVTERYPRSESTTDLTVGSGNATAAPPAERQQC</sequence>
<dbReference type="Proteomes" id="UP000199093">
    <property type="component" value="Unassembled WGS sequence"/>
</dbReference>
<reference evidence="2 3" key="1">
    <citation type="submission" date="2016-10" db="EMBL/GenBank/DDBJ databases">
        <authorList>
            <person name="de Groot N.N."/>
        </authorList>
    </citation>
    <scope>NUCLEOTIDE SEQUENCE [LARGE SCALE GENOMIC DNA]</scope>
    <source>
        <strain evidence="2 3">DSM 26424</strain>
    </source>
</reference>
<feature type="compositionally biased region" description="Polar residues" evidence="1">
    <location>
        <begin position="82"/>
        <end position="95"/>
    </location>
</feature>
<evidence type="ECO:0000313" key="2">
    <source>
        <dbReference type="EMBL" id="SDJ18639.1"/>
    </source>
</evidence>
<accession>A0A1G8RNY1</accession>
<evidence type="ECO:0000313" key="3">
    <source>
        <dbReference type="Proteomes" id="UP000199093"/>
    </source>
</evidence>
<feature type="region of interest" description="Disordered" evidence="1">
    <location>
        <begin position="81"/>
        <end position="106"/>
    </location>
</feature>
<protein>
    <submittedName>
        <fullName evidence="2">Uncharacterized protein</fullName>
    </submittedName>
</protein>
<name>A0A1G8RNY1_9RHOB</name>